<evidence type="ECO:0000259" key="1">
    <source>
        <dbReference type="PROSITE" id="PS50090"/>
    </source>
</evidence>
<dbReference type="SUPFAM" id="SSF46689">
    <property type="entry name" value="Homeodomain-like"/>
    <property type="match status" value="1"/>
</dbReference>
<name>A2DBS5_TRIV3</name>
<dbReference type="Gene3D" id="1.10.10.60">
    <property type="entry name" value="Homeodomain-like"/>
    <property type="match status" value="2"/>
</dbReference>
<dbReference type="VEuPathDB" id="TrichDB:TVAGG3_0380680"/>
<dbReference type="RefSeq" id="XP_001583264.1">
    <property type="nucleotide sequence ID" value="XM_001583214.1"/>
</dbReference>
<keyword evidence="4" id="KW-1185">Reference proteome</keyword>
<dbReference type="PROSITE" id="PS50090">
    <property type="entry name" value="MYB_LIKE"/>
    <property type="match status" value="2"/>
</dbReference>
<dbReference type="PROSITE" id="PS51294">
    <property type="entry name" value="HTH_MYB"/>
    <property type="match status" value="2"/>
</dbReference>
<feature type="domain" description="Myb-like" evidence="1">
    <location>
        <begin position="61"/>
        <end position="111"/>
    </location>
</feature>
<dbReference type="InterPro" id="IPR009057">
    <property type="entry name" value="Homeodomain-like_sf"/>
</dbReference>
<dbReference type="GO" id="GO:0000978">
    <property type="term" value="F:RNA polymerase II cis-regulatory region sequence-specific DNA binding"/>
    <property type="evidence" value="ECO:0000318"/>
    <property type="project" value="GO_Central"/>
</dbReference>
<dbReference type="STRING" id="5722.A2DBS5"/>
<dbReference type="SMR" id="A2DBS5"/>
<dbReference type="Pfam" id="PF13921">
    <property type="entry name" value="Myb_DNA-bind_6"/>
    <property type="match status" value="1"/>
</dbReference>
<gene>
    <name evidence="3" type="ORF">TVAG_094530</name>
</gene>
<dbReference type="PANTHER" id="PTHR45614:SF299">
    <property type="entry name" value="MYB-LIKE DNA-BINDING DOMAIN CONTAINING PROTEIN"/>
    <property type="match status" value="1"/>
</dbReference>
<organism evidence="3 4">
    <name type="scientific">Trichomonas vaginalis (strain ATCC PRA-98 / G3)</name>
    <dbReference type="NCBI Taxonomy" id="412133"/>
    <lineage>
        <taxon>Eukaryota</taxon>
        <taxon>Metamonada</taxon>
        <taxon>Parabasalia</taxon>
        <taxon>Trichomonadida</taxon>
        <taxon>Trichomonadidae</taxon>
        <taxon>Trichomonas</taxon>
    </lineage>
</organism>
<feature type="domain" description="HTH myb-type" evidence="2">
    <location>
        <begin position="68"/>
        <end position="115"/>
    </location>
</feature>
<reference evidence="3" key="2">
    <citation type="journal article" date="2007" name="Science">
        <title>Draft genome sequence of the sexually transmitted pathogen Trichomonas vaginalis.</title>
        <authorList>
            <person name="Carlton J.M."/>
            <person name="Hirt R.P."/>
            <person name="Silva J.C."/>
            <person name="Delcher A.L."/>
            <person name="Schatz M."/>
            <person name="Zhao Q."/>
            <person name="Wortman J.R."/>
            <person name="Bidwell S.L."/>
            <person name="Alsmark U.C.M."/>
            <person name="Besteiro S."/>
            <person name="Sicheritz-Ponten T."/>
            <person name="Noel C.J."/>
            <person name="Dacks J.B."/>
            <person name="Foster P.G."/>
            <person name="Simillion C."/>
            <person name="Van de Peer Y."/>
            <person name="Miranda-Saavedra D."/>
            <person name="Barton G.J."/>
            <person name="Westrop G.D."/>
            <person name="Mueller S."/>
            <person name="Dessi D."/>
            <person name="Fiori P.L."/>
            <person name="Ren Q."/>
            <person name="Paulsen I."/>
            <person name="Zhang H."/>
            <person name="Bastida-Corcuera F.D."/>
            <person name="Simoes-Barbosa A."/>
            <person name="Brown M.T."/>
            <person name="Hayes R.D."/>
            <person name="Mukherjee M."/>
            <person name="Okumura C.Y."/>
            <person name="Schneider R."/>
            <person name="Smith A.J."/>
            <person name="Vanacova S."/>
            <person name="Villalvazo M."/>
            <person name="Haas B.J."/>
            <person name="Pertea M."/>
            <person name="Feldblyum T.V."/>
            <person name="Utterback T.R."/>
            <person name="Shu C.L."/>
            <person name="Osoegawa K."/>
            <person name="de Jong P.J."/>
            <person name="Hrdy I."/>
            <person name="Horvathova L."/>
            <person name="Zubacova Z."/>
            <person name="Dolezal P."/>
            <person name="Malik S.B."/>
            <person name="Logsdon J.M. Jr."/>
            <person name="Henze K."/>
            <person name="Gupta A."/>
            <person name="Wang C.C."/>
            <person name="Dunne R.L."/>
            <person name="Upcroft J.A."/>
            <person name="Upcroft P."/>
            <person name="White O."/>
            <person name="Salzberg S.L."/>
            <person name="Tang P."/>
            <person name="Chiu C.-H."/>
            <person name="Lee Y.-S."/>
            <person name="Embley T.M."/>
            <person name="Coombs G.H."/>
            <person name="Mottram J.C."/>
            <person name="Tachezy J."/>
            <person name="Fraser-Liggett C.M."/>
            <person name="Johnson P.J."/>
        </authorList>
    </citation>
    <scope>NUCLEOTIDE SEQUENCE [LARGE SCALE GENOMIC DNA]</scope>
    <source>
        <strain evidence="3">G3</strain>
    </source>
</reference>
<reference evidence="3" key="1">
    <citation type="submission" date="2006-10" db="EMBL/GenBank/DDBJ databases">
        <authorList>
            <person name="Amadeo P."/>
            <person name="Zhao Q."/>
            <person name="Wortman J."/>
            <person name="Fraser-Liggett C."/>
            <person name="Carlton J."/>
        </authorList>
    </citation>
    <scope>NUCLEOTIDE SEQUENCE</scope>
    <source>
        <strain evidence="3">G3</strain>
    </source>
</reference>
<proteinExistence type="predicted"/>
<dbReference type="SMART" id="SM00717">
    <property type="entry name" value="SANT"/>
    <property type="match status" value="2"/>
</dbReference>
<feature type="domain" description="Myb-like" evidence="1">
    <location>
        <begin position="8"/>
        <end position="60"/>
    </location>
</feature>
<dbReference type="OrthoDB" id="2143914at2759"/>
<feature type="domain" description="HTH myb-type" evidence="2">
    <location>
        <begin position="8"/>
        <end position="64"/>
    </location>
</feature>
<accession>A2DBS5</accession>
<dbReference type="PANTHER" id="PTHR45614">
    <property type="entry name" value="MYB PROTEIN-RELATED"/>
    <property type="match status" value="1"/>
</dbReference>
<protein>
    <submittedName>
        <fullName evidence="3">Myb-like DNA-binding domain containing protein</fullName>
    </submittedName>
</protein>
<dbReference type="GO" id="GO:0006355">
    <property type="term" value="P:regulation of DNA-templated transcription"/>
    <property type="evidence" value="ECO:0000318"/>
    <property type="project" value="GO_Central"/>
</dbReference>
<dbReference type="GO" id="GO:0005634">
    <property type="term" value="C:nucleus"/>
    <property type="evidence" value="ECO:0000318"/>
    <property type="project" value="GO_Central"/>
</dbReference>
<dbReference type="InterPro" id="IPR017930">
    <property type="entry name" value="Myb_dom"/>
</dbReference>
<dbReference type="KEGG" id="tva:5467832"/>
<dbReference type="OMA" id="FSHISHC"/>
<dbReference type="VEuPathDB" id="TrichDB:TVAG_094530"/>
<dbReference type="eggNOG" id="KOG0048">
    <property type="taxonomic scope" value="Eukaryota"/>
</dbReference>
<keyword evidence="3" id="KW-0238">DNA-binding</keyword>
<dbReference type="GO" id="GO:0000981">
    <property type="term" value="F:DNA-binding transcription factor activity, RNA polymerase II-specific"/>
    <property type="evidence" value="ECO:0000318"/>
    <property type="project" value="GO_Central"/>
</dbReference>
<dbReference type="Proteomes" id="UP000001542">
    <property type="component" value="Unassembled WGS sequence"/>
</dbReference>
<dbReference type="InParanoid" id="A2DBS5"/>
<dbReference type="AlphaFoldDB" id="A2DBS5"/>
<sequence>MSEKKLRSNHTPKAKWSYKEDQRLIEAVNKYGFIKWNEIAKYVGECRNGKQCRERWLFNLSPDINNAPWDREEDEKLIKLHGKYGNKWATISRYLEGRSAIKVKNRMKTLSKKMCLECNIKPHEEKPKPIIIDYPKETHKIYDAAFDFSAFDNIDETFPENFKFE</sequence>
<dbReference type="EMBL" id="DS113185">
    <property type="protein sequence ID" value="EAY22278.1"/>
    <property type="molecule type" value="Genomic_DNA"/>
</dbReference>
<evidence type="ECO:0000313" key="3">
    <source>
        <dbReference type="EMBL" id="EAY22278.1"/>
    </source>
</evidence>
<dbReference type="InterPro" id="IPR001005">
    <property type="entry name" value="SANT/Myb"/>
</dbReference>
<dbReference type="CDD" id="cd00167">
    <property type="entry name" value="SANT"/>
    <property type="match status" value="2"/>
</dbReference>
<dbReference type="InterPro" id="IPR050560">
    <property type="entry name" value="MYB_TF"/>
</dbReference>
<evidence type="ECO:0000313" key="4">
    <source>
        <dbReference type="Proteomes" id="UP000001542"/>
    </source>
</evidence>
<evidence type="ECO:0000259" key="2">
    <source>
        <dbReference type="PROSITE" id="PS51294"/>
    </source>
</evidence>